<gene>
    <name evidence="3" type="primary">ORF91789</name>
</gene>
<feature type="signal peptide" evidence="1">
    <location>
        <begin position="1"/>
        <end position="24"/>
    </location>
</feature>
<dbReference type="InterPro" id="IPR050373">
    <property type="entry name" value="Fibrinogen_C-term_domain"/>
</dbReference>
<feature type="chain" id="PRO_5002127291" description="Fibrinogen C-terminal domain-containing protein" evidence="1">
    <location>
        <begin position="25"/>
        <end position="525"/>
    </location>
</feature>
<dbReference type="AlphaFoldDB" id="A0A0B7A1B4"/>
<dbReference type="PANTHER" id="PTHR19143:SF458">
    <property type="entry name" value="FIBRINOGEN C-TERMINAL DOMAIN-CONTAINING PROTEIN-RELATED"/>
    <property type="match status" value="1"/>
</dbReference>
<feature type="domain" description="Fibrinogen C-terminal" evidence="2">
    <location>
        <begin position="311"/>
        <end position="523"/>
    </location>
</feature>
<dbReference type="PROSITE" id="PS51406">
    <property type="entry name" value="FIBRINOGEN_C_2"/>
    <property type="match status" value="1"/>
</dbReference>
<name>A0A0B7A1B4_9EUPU</name>
<evidence type="ECO:0000259" key="2">
    <source>
        <dbReference type="PROSITE" id="PS51406"/>
    </source>
</evidence>
<accession>A0A0B7A1B4</accession>
<proteinExistence type="predicted"/>
<dbReference type="SMART" id="SM00186">
    <property type="entry name" value="FBG"/>
    <property type="match status" value="1"/>
</dbReference>
<dbReference type="Gene3D" id="3.90.215.10">
    <property type="entry name" value="Gamma Fibrinogen, chain A, domain 1"/>
    <property type="match status" value="1"/>
</dbReference>
<sequence length="525" mass="59686">MFSIDTKSSWILIMFILVWDYSESQLSFQQEERSSELSILCRYADEASPVISHLVISRIKAGRRHIQASVSADCNQNSPLSRVSDAKVTGHLSYNEPTSRYIRIVWTDLQLDLDGDYTCEAYGVDADLIPQTFIQHLNVKSRQNGLRLVATPDVIKVGLTKQLQICCTLPDHGVLNITRMASLEIFKQQNGVKCRFARIKMESGEAILSGAVKTSLNGTMDDNQTSLELIWGNITAADAGDFTCEGSGVNAKGHPVFFNKYINVTWANPDREELTNLLFDLYDKESESLRLQEEKKKKLRATTKIIDSLKSTECRKPNSCDTSIFESGQRIVSLEPDDGLGPITVVCEGKEPGEMWTVIQKRFNGSVDFYRNFSQYENGFGSLDGEFWLGLKNIRRLLLQNEDKNRLRIEITEMTSGNNFTKNYHRFSLGPANGYKLNVIGFDDLGYGMSFNSGYSFSTPDSGVPRLAVLNRAGWWFNYESPFVNLNGVWGVKGKRYSIYWSEFRRDRNVILEKTEMKFRRNFNK</sequence>
<keyword evidence="1" id="KW-0732">Signal</keyword>
<dbReference type="SUPFAM" id="SSF56496">
    <property type="entry name" value="Fibrinogen C-terminal domain-like"/>
    <property type="match status" value="1"/>
</dbReference>
<dbReference type="InterPro" id="IPR036056">
    <property type="entry name" value="Fibrinogen-like_C"/>
</dbReference>
<dbReference type="InterPro" id="IPR014716">
    <property type="entry name" value="Fibrinogen_a/b/g_C_1"/>
</dbReference>
<dbReference type="GO" id="GO:0005615">
    <property type="term" value="C:extracellular space"/>
    <property type="evidence" value="ECO:0007669"/>
    <property type="project" value="TreeGrafter"/>
</dbReference>
<dbReference type="InterPro" id="IPR002181">
    <property type="entry name" value="Fibrinogen_a/b/g_C_dom"/>
</dbReference>
<reference evidence="3" key="1">
    <citation type="submission" date="2014-12" db="EMBL/GenBank/DDBJ databases">
        <title>Insight into the proteome of Arion vulgaris.</title>
        <authorList>
            <person name="Aradska J."/>
            <person name="Bulat T."/>
            <person name="Smidak R."/>
            <person name="Sarate P."/>
            <person name="Gangsoo J."/>
            <person name="Sialana F."/>
            <person name="Bilban M."/>
            <person name="Lubec G."/>
        </authorList>
    </citation>
    <scope>NUCLEOTIDE SEQUENCE</scope>
    <source>
        <tissue evidence="3">Skin</tissue>
    </source>
</reference>
<evidence type="ECO:0000256" key="1">
    <source>
        <dbReference type="SAM" id="SignalP"/>
    </source>
</evidence>
<dbReference type="Pfam" id="PF00147">
    <property type="entry name" value="Fibrinogen_C"/>
    <property type="match status" value="1"/>
</dbReference>
<protein>
    <recommendedName>
        <fullName evidence="2">Fibrinogen C-terminal domain-containing protein</fullName>
    </recommendedName>
</protein>
<organism evidence="3">
    <name type="scientific">Arion vulgaris</name>
    <dbReference type="NCBI Taxonomy" id="1028688"/>
    <lineage>
        <taxon>Eukaryota</taxon>
        <taxon>Metazoa</taxon>
        <taxon>Spiralia</taxon>
        <taxon>Lophotrochozoa</taxon>
        <taxon>Mollusca</taxon>
        <taxon>Gastropoda</taxon>
        <taxon>Heterobranchia</taxon>
        <taxon>Euthyneura</taxon>
        <taxon>Panpulmonata</taxon>
        <taxon>Eupulmonata</taxon>
        <taxon>Stylommatophora</taxon>
        <taxon>Helicina</taxon>
        <taxon>Arionoidea</taxon>
        <taxon>Arionidae</taxon>
        <taxon>Arion</taxon>
    </lineage>
</organism>
<dbReference type="PANTHER" id="PTHR19143">
    <property type="entry name" value="FIBRINOGEN/TENASCIN/ANGIOPOEITIN"/>
    <property type="match status" value="1"/>
</dbReference>
<evidence type="ECO:0000313" key="3">
    <source>
        <dbReference type="EMBL" id="CEK74608.1"/>
    </source>
</evidence>
<dbReference type="EMBL" id="HACG01027743">
    <property type="protein sequence ID" value="CEK74608.1"/>
    <property type="molecule type" value="Transcribed_RNA"/>
</dbReference>